<reference evidence="9" key="1">
    <citation type="submission" date="2020-01" db="EMBL/GenBank/DDBJ databases">
        <authorList>
            <person name="Meier V. D."/>
            <person name="Meier V D."/>
        </authorList>
    </citation>
    <scope>NUCLEOTIDE SEQUENCE</scope>
    <source>
        <strain evidence="9">HLG_WM_MAG_12</strain>
    </source>
</reference>
<comment type="domain">
    <text evidence="6">The N-terminal region contains the highly conserved SGGXDS motif, predicted to be a P-loop motif involved in ATP binding.</text>
</comment>
<dbReference type="InterPro" id="IPR014729">
    <property type="entry name" value="Rossmann-like_a/b/a_fold"/>
</dbReference>
<keyword evidence="7" id="KW-0472">Membrane</keyword>
<organism evidence="9">
    <name type="scientific">uncultured Campylobacterales bacterium</name>
    <dbReference type="NCBI Taxonomy" id="352960"/>
    <lineage>
        <taxon>Bacteria</taxon>
        <taxon>Pseudomonadati</taxon>
        <taxon>Campylobacterota</taxon>
        <taxon>Epsilonproteobacteria</taxon>
        <taxon>Campylobacterales</taxon>
        <taxon>environmental samples</taxon>
    </lineage>
</organism>
<evidence type="ECO:0000259" key="8">
    <source>
        <dbReference type="Pfam" id="PF01171"/>
    </source>
</evidence>
<comment type="function">
    <text evidence="6">Ligates lysine onto the cytidine present at position 34 of the AUA codon-specific tRNA(Ile) that contains the anticodon CAU, in an ATP-dependent manner. Cytidine is converted to lysidine, thus changing the amino acid specificity of the tRNA from methionine to isoleucine.</text>
</comment>
<gene>
    <name evidence="6" type="primary">tilS</name>
    <name evidence="9" type="ORF">HELGO_WM13522</name>
</gene>
<dbReference type="GO" id="GO:0032267">
    <property type="term" value="F:tRNA(Ile)-lysidine synthase activity"/>
    <property type="evidence" value="ECO:0007669"/>
    <property type="project" value="UniProtKB-EC"/>
</dbReference>
<keyword evidence="7" id="KW-0812">Transmembrane</keyword>
<feature type="domain" description="tRNA(Ile)-lysidine/2-thiocytidine synthase N-terminal" evidence="8">
    <location>
        <begin position="12"/>
        <end position="184"/>
    </location>
</feature>
<comment type="similarity">
    <text evidence="6">Belongs to the tRNA(Ile)-lysidine synthase family.</text>
</comment>
<dbReference type="GO" id="GO:0006400">
    <property type="term" value="P:tRNA modification"/>
    <property type="evidence" value="ECO:0007669"/>
    <property type="project" value="UniProtKB-UniRule"/>
</dbReference>
<evidence type="ECO:0000256" key="7">
    <source>
        <dbReference type="SAM" id="Phobius"/>
    </source>
</evidence>
<dbReference type="InterPro" id="IPR012795">
    <property type="entry name" value="tRNA_Ile_lys_synt_N"/>
</dbReference>
<keyword evidence="4 6" id="KW-0067">ATP-binding</keyword>
<dbReference type="PANTHER" id="PTHR43033:SF1">
    <property type="entry name" value="TRNA(ILE)-LYSIDINE SYNTHASE-RELATED"/>
    <property type="match status" value="1"/>
</dbReference>
<name>A0A6S6SHX7_9BACT</name>
<feature type="binding site" evidence="6">
    <location>
        <begin position="17"/>
        <end position="22"/>
    </location>
    <ligand>
        <name>ATP</name>
        <dbReference type="ChEBI" id="CHEBI:30616"/>
    </ligand>
</feature>
<evidence type="ECO:0000256" key="3">
    <source>
        <dbReference type="ARBA" id="ARBA00022741"/>
    </source>
</evidence>
<dbReference type="InterPro" id="IPR012094">
    <property type="entry name" value="tRNA_Ile_lys_synt"/>
</dbReference>
<dbReference type="HAMAP" id="MF_01161">
    <property type="entry name" value="tRNA_Ile_lys_synt"/>
    <property type="match status" value="1"/>
</dbReference>
<dbReference type="PANTHER" id="PTHR43033">
    <property type="entry name" value="TRNA(ILE)-LYSIDINE SYNTHASE-RELATED"/>
    <property type="match status" value="1"/>
</dbReference>
<dbReference type="EC" id="6.3.4.19" evidence="6"/>
<evidence type="ECO:0000256" key="6">
    <source>
        <dbReference type="HAMAP-Rule" id="MF_01161"/>
    </source>
</evidence>
<feature type="transmembrane region" description="Helical" evidence="7">
    <location>
        <begin position="12"/>
        <end position="30"/>
    </location>
</feature>
<dbReference type="SUPFAM" id="SSF52402">
    <property type="entry name" value="Adenine nucleotide alpha hydrolases-like"/>
    <property type="match status" value="1"/>
</dbReference>
<keyword evidence="1 6" id="KW-0436">Ligase</keyword>
<dbReference type="GO" id="GO:0005737">
    <property type="term" value="C:cytoplasm"/>
    <property type="evidence" value="ECO:0007669"/>
    <property type="project" value="UniProtKB-SubCell"/>
</dbReference>
<keyword evidence="6" id="KW-0963">Cytoplasm</keyword>
<dbReference type="Gene3D" id="3.40.50.620">
    <property type="entry name" value="HUPs"/>
    <property type="match status" value="1"/>
</dbReference>
<evidence type="ECO:0000256" key="5">
    <source>
        <dbReference type="ARBA" id="ARBA00048539"/>
    </source>
</evidence>
<proteinExistence type="inferred from homology"/>
<sequence length="322" mass="38021">MIRPNYLNNKKNLLAYSGGVDSTALFFLLLNAKIDFDIAIVDYQVRPESKEEVEYAKTLANEYNKKIYIHTSTSIKTNFESNARAIRYKFFEKLINEHKYENLITAHQLNDRVEWFMMQFAKGSGLVELIGFDEIEAKQNYKLVRPLLNTSRSDIEKYLSTNKIKYFQDASNSDPKYKRNEIRTLFNQFTEDNINGIKKSFEYLNVDKSSFFDLKYKEITKELFLISRNKDDNINIRYIDKVLKILGILISKSQRDEIINTKDCVISNTVAVCFTDTYIWIGNYITGVIMQKDKKEEYRRLCIPPKIRPYLYKNSIDIKEYI</sequence>
<dbReference type="Pfam" id="PF01171">
    <property type="entry name" value="ATP_bind_3"/>
    <property type="match status" value="1"/>
</dbReference>
<dbReference type="EMBL" id="CACVAW010000020">
    <property type="protein sequence ID" value="CAA6805758.1"/>
    <property type="molecule type" value="Genomic_DNA"/>
</dbReference>
<evidence type="ECO:0000256" key="1">
    <source>
        <dbReference type="ARBA" id="ARBA00022598"/>
    </source>
</evidence>
<dbReference type="AlphaFoldDB" id="A0A6S6SHX7"/>
<dbReference type="GO" id="GO:0005524">
    <property type="term" value="F:ATP binding"/>
    <property type="evidence" value="ECO:0007669"/>
    <property type="project" value="UniProtKB-UniRule"/>
</dbReference>
<comment type="catalytic activity">
    <reaction evidence="5 6">
        <text>cytidine(34) in tRNA(Ile2) + L-lysine + ATP = lysidine(34) in tRNA(Ile2) + AMP + diphosphate + H(+)</text>
        <dbReference type="Rhea" id="RHEA:43744"/>
        <dbReference type="Rhea" id="RHEA-COMP:10625"/>
        <dbReference type="Rhea" id="RHEA-COMP:10670"/>
        <dbReference type="ChEBI" id="CHEBI:15378"/>
        <dbReference type="ChEBI" id="CHEBI:30616"/>
        <dbReference type="ChEBI" id="CHEBI:32551"/>
        <dbReference type="ChEBI" id="CHEBI:33019"/>
        <dbReference type="ChEBI" id="CHEBI:82748"/>
        <dbReference type="ChEBI" id="CHEBI:83665"/>
        <dbReference type="ChEBI" id="CHEBI:456215"/>
        <dbReference type="EC" id="6.3.4.19"/>
    </reaction>
</comment>
<keyword evidence="3 6" id="KW-0547">Nucleotide-binding</keyword>
<keyword evidence="7" id="KW-1133">Transmembrane helix</keyword>
<protein>
    <recommendedName>
        <fullName evidence="6">tRNA(Ile)-lysidine synthase</fullName>
        <ecNumber evidence="6">6.3.4.19</ecNumber>
    </recommendedName>
    <alternativeName>
        <fullName evidence="6">tRNA(Ile)-2-lysyl-cytidine synthase</fullName>
    </alternativeName>
    <alternativeName>
        <fullName evidence="6">tRNA(Ile)-lysidine synthetase</fullName>
    </alternativeName>
</protein>
<keyword evidence="2 6" id="KW-0819">tRNA processing</keyword>
<dbReference type="NCBIfam" id="TIGR02432">
    <property type="entry name" value="lysidine_TilS_N"/>
    <property type="match status" value="1"/>
</dbReference>
<evidence type="ECO:0000256" key="2">
    <source>
        <dbReference type="ARBA" id="ARBA00022694"/>
    </source>
</evidence>
<comment type="subcellular location">
    <subcellularLocation>
        <location evidence="6">Cytoplasm</location>
    </subcellularLocation>
</comment>
<dbReference type="InterPro" id="IPR011063">
    <property type="entry name" value="TilS/TtcA_N"/>
</dbReference>
<evidence type="ECO:0000313" key="9">
    <source>
        <dbReference type="EMBL" id="CAA6805758.1"/>
    </source>
</evidence>
<evidence type="ECO:0000256" key="4">
    <source>
        <dbReference type="ARBA" id="ARBA00022840"/>
    </source>
</evidence>
<accession>A0A6S6SHX7</accession>
<dbReference type="CDD" id="cd01992">
    <property type="entry name" value="TilS_N"/>
    <property type="match status" value="1"/>
</dbReference>